<dbReference type="PANTHER" id="PTHR11257">
    <property type="entry name" value="CHEMOSENSORY PROTEIN-RELATED"/>
    <property type="match status" value="1"/>
</dbReference>
<sequence length="106" mass="11811">MKVAFCVLVAVALVGVYADNEKALDEFDYDSLLNNPAKLKDAVDCVVGKKACGELEKFKDGSLKRLTTNCGECTSEQRAHYERVLSSIKAKYPEDFAELQKLMKKD</sequence>
<accession>A0A385XRT6</accession>
<dbReference type="InterPro" id="IPR005055">
    <property type="entry name" value="A10/PebIII"/>
</dbReference>
<name>A0A385XRT6_9NEOP</name>
<feature type="chain" id="PRO_5017371809" evidence="1">
    <location>
        <begin position="19"/>
        <end position="106"/>
    </location>
</feature>
<evidence type="ECO:0000313" key="2">
    <source>
        <dbReference type="EMBL" id="AYC12353.1"/>
    </source>
</evidence>
<dbReference type="Pfam" id="PF03392">
    <property type="entry name" value="OS-D"/>
    <property type="match status" value="1"/>
</dbReference>
<dbReference type="EMBL" id="MG518403">
    <property type="protein sequence ID" value="AYC12353.1"/>
    <property type="molecule type" value="mRNA"/>
</dbReference>
<protein>
    <submittedName>
        <fullName evidence="2">Chemosensory protein 8</fullName>
    </submittedName>
</protein>
<keyword evidence="1" id="KW-0732">Signal</keyword>
<dbReference type="PANTHER" id="PTHR11257:SF13">
    <property type="entry name" value="GEO07322P1"/>
    <property type="match status" value="1"/>
</dbReference>
<dbReference type="SUPFAM" id="SSF100910">
    <property type="entry name" value="Chemosensory protein Csp2"/>
    <property type="match status" value="1"/>
</dbReference>
<dbReference type="Gene3D" id="1.10.2080.10">
    <property type="entry name" value="Insect odorant-binding protein A10/Ejaculatory bulb-specific protein 3"/>
    <property type="match status" value="1"/>
</dbReference>
<evidence type="ECO:0000256" key="1">
    <source>
        <dbReference type="SAM" id="SignalP"/>
    </source>
</evidence>
<dbReference type="InterPro" id="IPR036682">
    <property type="entry name" value="OS_D_A10/PebIII_sf"/>
</dbReference>
<reference evidence="2" key="1">
    <citation type="submission" date="2017-11" db="EMBL/GenBank/DDBJ databases">
        <title>Chemosensory protein in Clostera restitura.</title>
        <authorList>
            <person name="Li H."/>
            <person name="Gu T."/>
            <person name="Hao D."/>
        </authorList>
    </citation>
    <scope>NUCLEOTIDE SEQUENCE</scope>
</reference>
<organism evidence="2">
    <name type="scientific">Clostera restitura</name>
    <dbReference type="NCBI Taxonomy" id="2008422"/>
    <lineage>
        <taxon>Eukaryota</taxon>
        <taxon>Metazoa</taxon>
        <taxon>Ecdysozoa</taxon>
        <taxon>Arthropoda</taxon>
        <taxon>Hexapoda</taxon>
        <taxon>Insecta</taxon>
        <taxon>Pterygota</taxon>
        <taxon>Neoptera</taxon>
        <taxon>Endopterygota</taxon>
        <taxon>Lepidoptera</taxon>
        <taxon>Glossata</taxon>
        <taxon>Ditrysia</taxon>
        <taxon>Noctuoidea</taxon>
        <taxon>Notodontidae</taxon>
        <taxon>Pygaerinae</taxon>
        <taxon>Clostera</taxon>
    </lineage>
</organism>
<dbReference type="AlphaFoldDB" id="A0A385XRT6"/>
<feature type="signal peptide" evidence="1">
    <location>
        <begin position="1"/>
        <end position="18"/>
    </location>
</feature>
<proteinExistence type="evidence at transcript level"/>